<dbReference type="InterPro" id="IPR003646">
    <property type="entry name" value="SH3-like_bac-type"/>
</dbReference>
<accession>A0A6A7KCX0</accession>
<dbReference type="Gene3D" id="1.10.530.10">
    <property type="match status" value="1"/>
</dbReference>
<dbReference type="RefSeq" id="WP_152807042.1">
    <property type="nucleotide sequence ID" value="NZ_WHNX01000074.1"/>
</dbReference>
<dbReference type="GO" id="GO:0004040">
    <property type="term" value="F:amidase activity"/>
    <property type="evidence" value="ECO:0007669"/>
    <property type="project" value="InterPro"/>
</dbReference>
<dbReference type="AlphaFoldDB" id="A0A6A7KCX0"/>
<proteinExistence type="predicted"/>
<organism evidence="2 3">
    <name type="scientific">Alkalibaculum sporogenes</name>
    <dbReference type="NCBI Taxonomy" id="2655001"/>
    <lineage>
        <taxon>Bacteria</taxon>
        <taxon>Bacillati</taxon>
        <taxon>Bacillota</taxon>
        <taxon>Clostridia</taxon>
        <taxon>Eubacteriales</taxon>
        <taxon>Eubacteriaceae</taxon>
        <taxon>Alkalibaculum</taxon>
    </lineage>
</organism>
<gene>
    <name evidence="2" type="ORF">GC105_16570</name>
</gene>
<dbReference type="InterPro" id="IPR002901">
    <property type="entry name" value="MGlyc_endo_b_GlcNAc-like_dom"/>
</dbReference>
<reference evidence="2 3" key="1">
    <citation type="submission" date="2019-10" db="EMBL/GenBank/DDBJ databases">
        <title>Alkalibaculum tamaniensis sp.nov., a new alkaliphilic acetogen, isolated on methoxylated aromatics from a mud volcano.</title>
        <authorList>
            <person name="Khomyakova M.A."/>
            <person name="Merkel A.Y."/>
            <person name="Bonch-Osmolovskaya E.A."/>
            <person name="Slobodkin A.I."/>
        </authorList>
    </citation>
    <scope>NUCLEOTIDE SEQUENCE [LARGE SCALE GENOMIC DNA]</scope>
    <source>
        <strain evidence="2 3">M08DMB</strain>
    </source>
</reference>
<feature type="domain" description="SH3b" evidence="1">
    <location>
        <begin position="118"/>
        <end position="184"/>
    </location>
</feature>
<feature type="non-terminal residue" evidence="2">
    <location>
        <position position="1"/>
    </location>
</feature>
<name>A0A6A7KCX0_9FIRM</name>
<dbReference type="Pfam" id="PF08239">
    <property type="entry name" value="SH3_3"/>
    <property type="match status" value="1"/>
</dbReference>
<evidence type="ECO:0000313" key="2">
    <source>
        <dbReference type="EMBL" id="MPW27370.1"/>
    </source>
</evidence>
<dbReference type="EMBL" id="WHNX01000074">
    <property type="protein sequence ID" value="MPW27370.1"/>
    <property type="molecule type" value="Genomic_DNA"/>
</dbReference>
<evidence type="ECO:0000313" key="3">
    <source>
        <dbReference type="Proteomes" id="UP000440004"/>
    </source>
</evidence>
<sequence>NGVLYQFWVKDVSTNKWKMIQDYSKSSARWTPTKPGKYLYGVHIKDEKSNQSLDAHLYKEITIDLQINYTSYSYSLKHILDKQMKVNPQTDYYNGNWQLAEEADVKYFLNPDNFNKDRVSALIINTNVDPLSVRTLPSLTGLEITKVPKGATYAILEQKNGWYKIIANGTRIGWVSGDYVKLTTIENDQKFQFLDLSKVAGISVQDLNNILSDDKGNLENTGSTFIQASKTYSVNEIYLVSHALLETGNGKSDWVTGILVDANGELINANGDLIDSKGKLLGGKGKTPYVTVYNMFGIGAVDSDPKRLGAKRAFQEGWTSVEKAIVGGAKFVSESYINHATYKQNTLYKMRWNPGNNSSNAAHQYASDIAWAYKQIRNIKRLYDVCNDNYILYFDIPKYN</sequence>
<dbReference type="Gene3D" id="2.30.30.40">
    <property type="entry name" value="SH3 Domains"/>
    <property type="match status" value="1"/>
</dbReference>
<dbReference type="Pfam" id="PF01832">
    <property type="entry name" value="Glucosaminidase"/>
    <property type="match status" value="1"/>
</dbReference>
<comment type="caution">
    <text evidence="2">The sequence shown here is derived from an EMBL/GenBank/DDBJ whole genome shotgun (WGS) entry which is preliminary data.</text>
</comment>
<evidence type="ECO:0000259" key="1">
    <source>
        <dbReference type="PROSITE" id="PS51781"/>
    </source>
</evidence>
<dbReference type="SMART" id="SM00047">
    <property type="entry name" value="LYZ2"/>
    <property type="match status" value="1"/>
</dbReference>
<dbReference type="Proteomes" id="UP000440004">
    <property type="component" value="Unassembled WGS sequence"/>
</dbReference>
<dbReference type="SMART" id="SM00287">
    <property type="entry name" value="SH3b"/>
    <property type="match status" value="1"/>
</dbReference>
<keyword evidence="3" id="KW-1185">Reference proteome</keyword>
<dbReference type="PROSITE" id="PS51781">
    <property type="entry name" value="SH3B"/>
    <property type="match status" value="1"/>
</dbReference>
<protein>
    <submittedName>
        <fullName evidence="2">SH3 domain-containing protein</fullName>
    </submittedName>
</protein>